<dbReference type="AlphaFoldDB" id="A0A6J6UDN5"/>
<dbReference type="InterPro" id="IPR036291">
    <property type="entry name" value="NAD(P)-bd_dom_sf"/>
</dbReference>
<dbReference type="PANTHER" id="PTHR43000">
    <property type="entry name" value="DTDP-D-GLUCOSE 4,6-DEHYDRATASE-RELATED"/>
    <property type="match status" value="1"/>
</dbReference>
<organism evidence="3">
    <name type="scientific">freshwater metagenome</name>
    <dbReference type="NCBI Taxonomy" id="449393"/>
    <lineage>
        <taxon>unclassified sequences</taxon>
        <taxon>metagenomes</taxon>
        <taxon>ecological metagenomes</taxon>
    </lineage>
</organism>
<accession>A0A6J6UDN5</accession>
<sequence length="338" mass="38303">MSSKRLLLTGASGFVGSHVLRHVLVKTDWEIVCPVTFSHKGLQDRIRLSIAGNEDHLKRIKLVKCDLAYPVSSLTAQEIGKIDYVLNLASESHVDRSISEPANFIINNVSLICNLLDWARIANPEKIIHISTDEVYGPAPIGAAHREWIDQYFPSNPYSASKAAQESIVFSYWRTYGLPVMITNTMNLIGEMQDPEKFIPMIMRRIISGEKVSIHGSLAGEIGSRFYLHARNQADALLFLLDKEFPKYGESDKPAKFHIVGEREINNLELAQFIADHMKRELNYEIVDFHTSRPGHDLRYALDGSLIAKAGWRAPVSLFDSLRRTIDWNLAHPEWLKI</sequence>
<protein>
    <submittedName>
        <fullName evidence="3">Unannotated protein</fullName>
    </submittedName>
</protein>
<dbReference type="SUPFAM" id="SSF51735">
    <property type="entry name" value="NAD(P)-binding Rossmann-fold domains"/>
    <property type="match status" value="1"/>
</dbReference>
<reference evidence="3" key="1">
    <citation type="submission" date="2020-05" db="EMBL/GenBank/DDBJ databases">
        <authorList>
            <person name="Chiriac C."/>
            <person name="Salcher M."/>
            <person name="Ghai R."/>
            <person name="Kavagutti S V."/>
        </authorList>
    </citation>
    <scope>NUCLEOTIDE SEQUENCE</scope>
</reference>
<feature type="domain" description="NAD-dependent epimerase/dehydratase" evidence="2">
    <location>
        <begin position="7"/>
        <end position="243"/>
    </location>
</feature>
<gene>
    <name evidence="3" type="ORF">UFOPK2844_00883</name>
</gene>
<dbReference type="Gene3D" id="3.90.25.10">
    <property type="entry name" value="UDP-galactose 4-epimerase, domain 1"/>
    <property type="match status" value="1"/>
</dbReference>
<evidence type="ECO:0000256" key="1">
    <source>
        <dbReference type="ARBA" id="ARBA00007637"/>
    </source>
</evidence>
<dbReference type="Gene3D" id="3.40.50.720">
    <property type="entry name" value="NAD(P)-binding Rossmann-like Domain"/>
    <property type="match status" value="1"/>
</dbReference>
<comment type="similarity">
    <text evidence="1">Belongs to the NAD(P)-dependent epimerase/dehydratase family.</text>
</comment>
<evidence type="ECO:0000259" key="2">
    <source>
        <dbReference type="Pfam" id="PF01370"/>
    </source>
</evidence>
<proteinExistence type="inferred from homology"/>
<dbReference type="Pfam" id="PF01370">
    <property type="entry name" value="Epimerase"/>
    <property type="match status" value="1"/>
</dbReference>
<name>A0A6J6UDN5_9ZZZZ</name>
<evidence type="ECO:0000313" key="3">
    <source>
        <dbReference type="EMBL" id="CAB4757890.1"/>
    </source>
</evidence>
<dbReference type="EMBL" id="CAEZZG010000012">
    <property type="protein sequence ID" value="CAB4757890.1"/>
    <property type="molecule type" value="Genomic_DNA"/>
</dbReference>
<dbReference type="InterPro" id="IPR001509">
    <property type="entry name" value="Epimerase_deHydtase"/>
</dbReference>